<dbReference type="GeneID" id="29069626"/>
<sequence length="129" mass="14935">MSHFSRIKTSIKNFDILHKTLKDLRFSCNCLIDKISDANGVVYDIDLAFKTHDSSENILGFSWNGNEYSLVVDLQLWNQEMSIDRFMDKILQQYALNTILNSSSSEGFKAINHQVNQDGSITLMMQRWH</sequence>
<dbReference type="PANTHER" id="PTHR39638:SF2">
    <property type="entry name" value="YCF35"/>
    <property type="match status" value="1"/>
</dbReference>
<dbReference type="InterPro" id="IPR009666">
    <property type="entry name" value="Uncharacterised_Ycf35"/>
</dbReference>
<geneLocation type="plastid" evidence="5"/>
<organism evidence="5">
    <name type="scientific">Rhodymenia pseudopalmata</name>
    <name type="common">Red alga</name>
    <dbReference type="NCBI Taxonomy" id="31502"/>
    <lineage>
        <taxon>Eukaryota</taxon>
        <taxon>Rhodophyta</taxon>
        <taxon>Florideophyceae</taxon>
        <taxon>Rhodymeniophycidae</taxon>
        <taxon>Rhodymeniales</taxon>
        <taxon>Rhodymeniaceae</taxon>
        <taxon>Rhodymenia</taxon>
    </lineage>
</organism>
<evidence type="ECO:0000256" key="2">
    <source>
        <dbReference type="ARBA" id="ARBA00009068"/>
    </source>
</evidence>
<evidence type="ECO:0000256" key="3">
    <source>
        <dbReference type="ARBA" id="ARBA00021585"/>
    </source>
</evidence>
<dbReference type="EMBL" id="KX284709">
    <property type="protein sequence ID" value="AOM64390.1"/>
    <property type="molecule type" value="Genomic_DNA"/>
</dbReference>
<comment type="similarity">
    <text evidence="2">Belongs to the ycf35 family.</text>
</comment>
<accession>A0A1C9C7P4</accession>
<comment type="subcellular location">
    <subcellularLocation>
        <location evidence="1">Plastid</location>
    </subcellularLocation>
</comment>
<name>A0A1C9C7P4_RHOPU</name>
<dbReference type="AlphaFoldDB" id="A0A1C9C7P4"/>
<evidence type="ECO:0000256" key="1">
    <source>
        <dbReference type="ARBA" id="ARBA00004474"/>
    </source>
</evidence>
<gene>
    <name evidence="5" type="primary">ycf35</name>
    <name evidence="5" type="ORF">Rhodyp_112</name>
</gene>
<evidence type="ECO:0000313" key="5">
    <source>
        <dbReference type="EMBL" id="AOM64390.1"/>
    </source>
</evidence>
<keyword evidence="4 5" id="KW-0934">Plastid</keyword>
<proteinExistence type="inferred from homology"/>
<dbReference type="PANTHER" id="PTHR39638">
    <property type="entry name" value="YCF35"/>
    <property type="match status" value="1"/>
</dbReference>
<dbReference type="GO" id="GO:0009536">
    <property type="term" value="C:plastid"/>
    <property type="evidence" value="ECO:0007669"/>
    <property type="project" value="UniProtKB-SubCell"/>
</dbReference>
<dbReference type="Pfam" id="PF06868">
    <property type="entry name" value="DUF1257"/>
    <property type="match status" value="1"/>
</dbReference>
<dbReference type="RefSeq" id="YP_009293708.1">
    <property type="nucleotide sequence ID" value="NC_031144.1"/>
</dbReference>
<reference evidence="5" key="1">
    <citation type="journal article" date="2016" name="BMC Biol.">
        <title>Parallel evolution of highly conserved plastid genome architecture in red seaweeds and seed plants.</title>
        <authorList>
            <person name="Lee J."/>
            <person name="Cho C.H."/>
            <person name="Park S.I."/>
            <person name="Choi J.W."/>
            <person name="Song H.S."/>
            <person name="West J.A."/>
            <person name="Bhattacharya D."/>
            <person name="Yoon H.S."/>
        </authorList>
    </citation>
    <scope>NUCLEOTIDE SEQUENCE</scope>
</reference>
<protein>
    <recommendedName>
        <fullName evidence="3">Uncharacterized protein ycf35</fullName>
    </recommendedName>
</protein>
<evidence type="ECO:0000256" key="4">
    <source>
        <dbReference type="ARBA" id="ARBA00022640"/>
    </source>
</evidence>